<organism evidence="1">
    <name type="scientific">bioreactor metagenome</name>
    <dbReference type="NCBI Taxonomy" id="1076179"/>
    <lineage>
        <taxon>unclassified sequences</taxon>
        <taxon>metagenomes</taxon>
        <taxon>ecological metagenomes</taxon>
    </lineage>
</organism>
<proteinExistence type="predicted"/>
<comment type="caution">
    <text evidence="1">The sequence shown here is derived from an EMBL/GenBank/DDBJ whole genome shotgun (WGS) entry which is preliminary data.</text>
</comment>
<accession>A0A645JH82</accession>
<name>A0A645JH82_9ZZZZ</name>
<gene>
    <name evidence="1" type="ORF">SDC9_210724</name>
</gene>
<reference evidence="1" key="1">
    <citation type="submission" date="2019-08" db="EMBL/GenBank/DDBJ databases">
        <authorList>
            <person name="Kucharzyk K."/>
            <person name="Murdoch R.W."/>
            <person name="Higgins S."/>
            <person name="Loffler F."/>
        </authorList>
    </citation>
    <scope>NUCLEOTIDE SEQUENCE</scope>
</reference>
<evidence type="ECO:0000313" key="1">
    <source>
        <dbReference type="EMBL" id="MPN62971.1"/>
    </source>
</evidence>
<sequence length="94" mass="9773">MTSGKTSVLTDANTLQVVNSTSAITITIPTHASVAYPLGTAIDVMRYNTGAANIAVSSGVTVNGVTTTLTVVNRYGVISFVQIEIDKWIAVGDK</sequence>
<dbReference type="AlphaFoldDB" id="A0A645JH82"/>
<dbReference type="EMBL" id="VSSQ01141713">
    <property type="protein sequence ID" value="MPN62971.1"/>
    <property type="molecule type" value="Genomic_DNA"/>
</dbReference>
<protein>
    <submittedName>
        <fullName evidence="1">Uncharacterized protein</fullName>
    </submittedName>
</protein>